<reference evidence="11 12" key="1">
    <citation type="submission" date="2019-03" db="EMBL/GenBank/DDBJ databases">
        <title>Genomics of glacier-inhabiting Cryobacterium strains.</title>
        <authorList>
            <person name="Liu Q."/>
            <person name="Xin Y.-H."/>
        </authorList>
    </citation>
    <scope>NUCLEOTIDE SEQUENCE [LARGE SCALE GENOMIC DNA]</scope>
    <source>
        <strain evidence="11 12">RHLS22-1</strain>
    </source>
</reference>
<dbReference type="PANTHER" id="PTHR28259">
    <property type="entry name" value="FLUORIDE EXPORT PROTEIN 1-RELATED"/>
    <property type="match status" value="1"/>
</dbReference>
<keyword evidence="10" id="KW-0915">Sodium</keyword>
<keyword evidence="10" id="KW-0813">Transport</keyword>
<evidence type="ECO:0000256" key="4">
    <source>
        <dbReference type="ARBA" id="ARBA00022989"/>
    </source>
</evidence>
<comment type="catalytic activity">
    <reaction evidence="8">
        <text>fluoride(in) = fluoride(out)</text>
        <dbReference type="Rhea" id="RHEA:76159"/>
        <dbReference type="ChEBI" id="CHEBI:17051"/>
    </reaction>
    <physiologicalReaction direction="left-to-right" evidence="8">
        <dbReference type="Rhea" id="RHEA:76160"/>
    </physiologicalReaction>
</comment>
<dbReference type="InterPro" id="IPR003691">
    <property type="entry name" value="FluC"/>
</dbReference>
<evidence type="ECO:0000256" key="1">
    <source>
        <dbReference type="ARBA" id="ARBA00004651"/>
    </source>
</evidence>
<dbReference type="Pfam" id="PF02537">
    <property type="entry name" value="CRCB"/>
    <property type="match status" value="1"/>
</dbReference>
<dbReference type="Proteomes" id="UP000297907">
    <property type="component" value="Unassembled WGS sequence"/>
</dbReference>
<keyword evidence="10" id="KW-0406">Ion transport</keyword>
<feature type="transmembrane region" description="Helical" evidence="10">
    <location>
        <begin position="98"/>
        <end position="123"/>
    </location>
</feature>
<keyword evidence="3 10" id="KW-0812">Transmembrane</keyword>
<evidence type="ECO:0000313" key="11">
    <source>
        <dbReference type="EMBL" id="TFB98704.1"/>
    </source>
</evidence>
<evidence type="ECO:0000256" key="5">
    <source>
        <dbReference type="ARBA" id="ARBA00023136"/>
    </source>
</evidence>
<comment type="similarity">
    <text evidence="7 10">Belongs to the fluoride channel Fluc/FEX (TC 1.A.43) family.</text>
</comment>
<comment type="function">
    <text evidence="9 10">Fluoride-specific ion channel. Important for reducing fluoride concentration in the cell, thus reducing its toxicity.</text>
</comment>
<evidence type="ECO:0000256" key="8">
    <source>
        <dbReference type="ARBA" id="ARBA00035585"/>
    </source>
</evidence>
<keyword evidence="2 10" id="KW-1003">Cell membrane</keyword>
<comment type="activity regulation">
    <text evidence="10">Na(+) is not transported, but it plays an essential structural role and its presence is essential for fluoride channel function.</text>
</comment>
<dbReference type="PANTHER" id="PTHR28259:SF1">
    <property type="entry name" value="FLUORIDE EXPORT PROTEIN 1-RELATED"/>
    <property type="match status" value="1"/>
</dbReference>
<dbReference type="AlphaFoldDB" id="A0A4R8VYR6"/>
<keyword evidence="10" id="KW-0479">Metal-binding</keyword>
<feature type="binding site" evidence="10">
    <location>
        <position position="79"/>
    </location>
    <ligand>
        <name>Na(+)</name>
        <dbReference type="ChEBI" id="CHEBI:29101"/>
        <note>structural</note>
    </ligand>
</feature>
<feature type="binding site" evidence="10">
    <location>
        <position position="76"/>
    </location>
    <ligand>
        <name>Na(+)</name>
        <dbReference type="ChEBI" id="CHEBI:29101"/>
        <note>structural</note>
    </ligand>
</feature>
<protein>
    <recommendedName>
        <fullName evidence="10">Fluoride-specific ion channel FluC</fullName>
    </recommendedName>
</protein>
<keyword evidence="12" id="KW-1185">Reference proteome</keyword>
<feature type="transmembrane region" description="Helical" evidence="10">
    <location>
        <begin position="35"/>
        <end position="59"/>
    </location>
</feature>
<sequence>MTPVLFVAVALAGGLGATLRLVVDGGVRARVRTALPVGTLLINVVGSLLLGLITGLALALWLPGAWHLVLGGGLLGGFTTFSTASYESVRLAQDRRSLSALFNGFGMLALSVGCSFFGLWLGLGG</sequence>
<dbReference type="GO" id="GO:0140114">
    <property type="term" value="P:cellular detoxification of fluoride"/>
    <property type="evidence" value="ECO:0007669"/>
    <property type="project" value="UniProtKB-UniRule"/>
</dbReference>
<evidence type="ECO:0000313" key="12">
    <source>
        <dbReference type="Proteomes" id="UP000297907"/>
    </source>
</evidence>
<comment type="subcellular location">
    <subcellularLocation>
        <location evidence="1 10">Cell membrane</location>
        <topology evidence="1 10">Multi-pass membrane protein</topology>
    </subcellularLocation>
</comment>
<keyword evidence="4 10" id="KW-1133">Transmembrane helix</keyword>
<evidence type="ECO:0000256" key="7">
    <source>
        <dbReference type="ARBA" id="ARBA00035120"/>
    </source>
</evidence>
<dbReference type="GO" id="GO:0062054">
    <property type="term" value="F:fluoride channel activity"/>
    <property type="evidence" value="ECO:0007669"/>
    <property type="project" value="UniProtKB-UniRule"/>
</dbReference>
<evidence type="ECO:0000256" key="6">
    <source>
        <dbReference type="ARBA" id="ARBA00023303"/>
    </source>
</evidence>
<feature type="transmembrane region" description="Helical" evidence="10">
    <location>
        <begin position="6"/>
        <end position="23"/>
    </location>
</feature>
<dbReference type="RefSeq" id="WP_134454742.1">
    <property type="nucleotide sequence ID" value="NZ_SOFL01000049.1"/>
</dbReference>
<dbReference type="GO" id="GO:0046872">
    <property type="term" value="F:metal ion binding"/>
    <property type="evidence" value="ECO:0007669"/>
    <property type="project" value="UniProtKB-KW"/>
</dbReference>
<proteinExistence type="inferred from homology"/>
<name>A0A4R8VYR6_9MICO</name>
<dbReference type="EMBL" id="SOFL01000049">
    <property type="protein sequence ID" value="TFB98704.1"/>
    <property type="molecule type" value="Genomic_DNA"/>
</dbReference>
<evidence type="ECO:0000256" key="10">
    <source>
        <dbReference type="HAMAP-Rule" id="MF_00454"/>
    </source>
</evidence>
<dbReference type="OrthoDB" id="5148600at2"/>
<gene>
    <name evidence="10" type="primary">fluC</name>
    <name evidence="10" type="synonym">crcB</name>
    <name evidence="11" type="ORF">E3O42_15165</name>
</gene>
<feature type="transmembrane region" description="Helical" evidence="10">
    <location>
        <begin position="65"/>
        <end position="86"/>
    </location>
</feature>
<evidence type="ECO:0000256" key="2">
    <source>
        <dbReference type="ARBA" id="ARBA00022475"/>
    </source>
</evidence>
<evidence type="ECO:0000256" key="9">
    <source>
        <dbReference type="ARBA" id="ARBA00049940"/>
    </source>
</evidence>
<accession>A0A4R8VYR6</accession>
<dbReference type="HAMAP" id="MF_00454">
    <property type="entry name" value="FluC"/>
    <property type="match status" value="1"/>
</dbReference>
<comment type="caution">
    <text evidence="11">The sequence shown here is derived from an EMBL/GenBank/DDBJ whole genome shotgun (WGS) entry which is preliminary data.</text>
</comment>
<dbReference type="GO" id="GO:0005886">
    <property type="term" value="C:plasma membrane"/>
    <property type="evidence" value="ECO:0007669"/>
    <property type="project" value="UniProtKB-SubCell"/>
</dbReference>
<organism evidence="11 12">
    <name type="scientific">Cryobacterium adonitolivorans</name>
    <dbReference type="NCBI Taxonomy" id="1259189"/>
    <lineage>
        <taxon>Bacteria</taxon>
        <taxon>Bacillati</taxon>
        <taxon>Actinomycetota</taxon>
        <taxon>Actinomycetes</taxon>
        <taxon>Micrococcales</taxon>
        <taxon>Microbacteriaceae</taxon>
        <taxon>Cryobacterium</taxon>
    </lineage>
</organism>
<keyword evidence="5 10" id="KW-0472">Membrane</keyword>
<keyword evidence="6 10" id="KW-0407">Ion channel</keyword>
<evidence type="ECO:0000256" key="3">
    <source>
        <dbReference type="ARBA" id="ARBA00022692"/>
    </source>
</evidence>